<dbReference type="CDD" id="cd00090">
    <property type="entry name" value="HTH_ARSR"/>
    <property type="match status" value="1"/>
</dbReference>
<protein>
    <submittedName>
        <fullName evidence="1">ArsR family transcriptional regulator</fullName>
    </submittedName>
</protein>
<proteinExistence type="predicted"/>
<keyword evidence="2" id="KW-1185">Reference proteome</keyword>
<organism evidence="1 2">
    <name type="scientific">Deinococcus cavernae</name>
    <dbReference type="NCBI Taxonomy" id="2320857"/>
    <lineage>
        <taxon>Bacteria</taxon>
        <taxon>Thermotogati</taxon>
        <taxon>Deinococcota</taxon>
        <taxon>Deinococci</taxon>
        <taxon>Deinococcales</taxon>
        <taxon>Deinococcaceae</taxon>
        <taxon>Deinococcus</taxon>
    </lineage>
</organism>
<dbReference type="OrthoDB" id="73305at2"/>
<gene>
    <name evidence="1" type="ORF">D3875_14815</name>
</gene>
<dbReference type="InterPro" id="IPR036390">
    <property type="entry name" value="WH_DNA-bd_sf"/>
</dbReference>
<dbReference type="InterPro" id="IPR036388">
    <property type="entry name" value="WH-like_DNA-bd_sf"/>
</dbReference>
<sequence length="175" mass="19257">MEKQVDTRLQALEERVTALEQQLTSAPTVREKQLADFWILHGLQERQIDGVTFAGNVTLPDQGEVQWQFGLSTPTLLGQEWEAAAPVFAALGHPARLQLLKAVLEGQTRNAELSQLEDLGSTGQLYHHLRELVAAGWLKTAGRGAHRVPAERLVPLLIMLTASEALMPNAGDDHE</sequence>
<dbReference type="AlphaFoldDB" id="A0A418V997"/>
<dbReference type="InterPro" id="IPR011991">
    <property type="entry name" value="ArsR-like_HTH"/>
</dbReference>
<evidence type="ECO:0000313" key="1">
    <source>
        <dbReference type="EMBL" id="RJF72622.1"/>
    </source>
</evidence>
<dbReference type="EMBL" id="QYUJ01000014">
    <property type="protein sequence ID" value="RJF72622.1"/>
    <property type="molecule type" value="Genomic_DNA"/>
</dbReference>
<dbReference type="SUPFAM" id="SSF46785">
    <property type="entry name" value="Winged helix' DNA-binding domain"/>
    <property type="match status" value="1"/>
</dbReference>
<evidence type="ECO:0000313" key="2">
    <source>
        <dbReference type="Proteomes" id="UP000286287"/>
    </source>
</evidence>
<dbReference type="Proteomes" id="UP000286287">
    <property type="component" value="Unassembled WGS sequence"/>
</dbReference>
<dbReference type="RefSeq" id="WP_119764940.1">
    <property type="nucleotide sequence ID" value="NZ_QYUJ01000014.1"/>
</dbReference>
<name>A0A418V997_9DEIO</name>
<reference evidence="1 2" key="1">
    <citation type="submission" date="2018-09" db="EMBL/GenBank/DDBJ databases">
        <authorList>
            <person name="Zhu H."/>
        </authorList>
    </citation>
    <scope>NUCLEOTIDE SEQUENCE [LARGE SCALE GENOMIC DNA]</scope>
    <source>
        <strain evidence="1 2">K2S05-167</strain>
    </source>
</reference>
<comment type="caution">
    <text evidence="1">The sequence shown here is derived from an EMBL/GenBank/DDBJ whole genome shotgun (WGS) entry which is preliminary data.</text>
</comment>
<accession>A0A418V997</accession>
<dbReference type="Gene3D" id="1.10.10.10">
    <property type="entry name" value="Winged helix-like DNA-binding domain superfamily/Winged helix DNA-binding domain"/>
    <property type="match status" value="1"/>
</dbReference>